<organism evidence="1 2">
    <name type="scientific">Ruminococcus bicirculans</name>
    <name type="common">ex Wegman et al. 2014</name>
    <dbReference type="NCBI Taxonomy" id="1160721"/>
    <lineage>
        <taxon>Bacteria</taxon>
        <taxon>Bacillati</taxon>
        <taxon>Bacillota</taxon>
        <taxon>Clostridia</taxon>
        <taxon>Eubacteriales</taxon>
        <taxon>Oscillospiraceae</taxon>
        <taxon>Ruminococcus</taxon>
    </lineage>
</organism>
<gene>
    <name evidence="1" type="primary">mobL</name>
    <name evidence="1" type="ORF">PNV70_00630</name>
</gene>
<dbReference type="SUPFAM" id="SSF81901">
    <property type="entry name" value="HCP-like"/>
    <property type="match status" value="3"/>
</dbReference>
<dbReference type="InterPro" id="IPR041073">
    <property type="entry name" value="MobL"/>
</dbReference>
<dbReference type="Pfam" id="PF08238">
    <property type="entry name" value="Sel1"/>
    <property type="match status" value="9"/>
</dbReference>
<dbReference type="EMBL" id="JAQMLS010000001">
    <property type="protein sequence ID" value="MDB8740568.1"/>
    <property type="molecule type" value="Genomic_DNA"/>
</dbReference>
<dbReference type="InterPro" id="IPR048102">
    <property type="entry name" value="MobP3"/>
</dbReference>
<dbReference type="NCBIfam" id="NF041499">
    <property type="entry name" value="MobP3"/>
    <property type="match status" value="1"/>
</dbReference>
<dbReference type="RefSeq" id="WP_195550858.1">
    <property type="nucleotide sequence ID" value="NZ_JADMNX010000001.1"/>
</dbReference>
<reference evidence="1" key="1">
    <citation type="submission" date="2023-01" db="EMBL/GenBank/DDBJ databases">
        <title>Human gut microbiome strain richness.</title>
        <authorList>
            <person name="Chen-Liaw A."/>
        </authorList>
    </citation>
    <scope>NUCLEOTIDE SEQUENCE</scope>
    <source>
        <strain evidence="1">D59st1_B8_D59t2_181005</strain>
    </source>
</reference>
<sequence>MTLSQIIVTSRYLKSGTQKSKNKRRNYTKYIATRETVEVRDQNIMDRNDNATKNQEQLLNDLLSDFPEAKKYLEYEDYTVNPTVENASELISTIIERNADVIGNRQNFVGYMAMRPGVQKRGSHGLFNEKDEPIILDRVANEIANHKGNVWSHVISLRREDAIRLGYDNSEAWRQLVMRHISDIAKNQKISLCNLKWYAAFHDTTHHPHIHLLVYSENTKEGFLTNEGINKIRSAFANDIFKDDLQSIYQEQTLSRNELKAVSKTEFKSIVRKVQQGGFENPQLENLIRKLYSQLQNVKGKKVYGYLPPDVKETVNSIFSELAKDNNIRQLYEKWCSLESLKYKSYTQKEKELPPLVDNKVFQPVRNMIIRTVLDMNYPVIDVEIEEPEPTEQFANDDFYVDILLKFDESEQSENDKVTFSDNDEPTAEDFIWSNENEVTVDIEDYEPQSKYYLKWSTAYKEACKIIYNKQSKLEDFKKAEQLLLSESKSGNVLAIHDLGKLYSTDKLGAKDEEKSFAFYQEALQGFMEIEPDSDYMFPYEPKFKGQVMKPADMRSYVWYRIGKMHCYGLGTEQDYEKAFQWFLKSSQEGHKFAQYSLANLYYYGNSVEKDLSQAFLWYQKSASQGQPYASYAVAQMYSKGEYVAENNETAQRYYKAALSGFLELESKDQADDNLFYKIGVMYKNGLGTEADISKAIDYFKRSAEMNNKNGLYEYGKTLIQGKYIEADLNKGLECIEKAMKLKNSNAKRFFALEYISGEYFSQDIEKGLFMLTECADKGDSFACFQLGQFYLKGEIVTQDLERAEKYLLLAEDNEFTQYAFGKLYLQEEKYDIQKAVDYFEKSADKNMWSSYQLGRLYLFGADELEKDKEKAVEWLTKSANDGNEYVQNMLNNIDDFENMLLRNTVMGLFVNLSCCIEDNYSQKQCSLKIQTDRKLRKMIQKRKSGIGIREEQNMTN</sequence>
<proteinExistence type="predicted"/>
<dbReference type="Pfam" id="PF18555">
    <property type="entry name" value="MobL"/>
    <property type="match status" value="1"/>
</dbReference>
<dbReference type="InterPro" id="IPR050767">
    <property type="entry name" value="Sel1_AlgK"/>
</dbReference>
<dbReference type="PANTHER" id="PTHR11102:SF160">
    <property type="entry name" value="ERAD-ASSOCIATED E3 UBIQUITIN-PROTEIN LIGASE COMPONENT HRD3"/>
    <property type="match status" value="1"/>
</dbReference>
<dbReference type="InterPro" id="IPR011990">
    <property type="entry name" value="TPR-like_helical_dom_sf"/>
</dbReference>
<accession>A0AAW6DSS1</accession>
<name>A0AAW6DSS1_9FIRM</name>
<dbReference type="Gene3D" id="1.25.40.10">
    <property type="entry name" value="Tetratricopeptide repeat domain"/>
    <property type="match status" value="3"/>
</dbReference>
<dbReference type="SMART" id="SM00671">
    <property type="entry name" value="SEL1"/>
    <property type="match status" value="9"/>
</dbReference>
<dbReference type="InterPro" id="IPR006597">
    <property type="entry name" value="Sel1-like"/>
</dbReference>
<comment type="caution">
    <text evidence="1">The sequence shown here is derived from an EMBL/GenBank/DDBJ whole genome shotgun (WGS) entry which is preliminary data.</text>
</comment>
<dbReference type="AlphaFoldDB" id="A0AAW6DSS1"/>
<protein>
    <submittedName>
        <fullName evidence="1">Relaxase MobL</fullName>
    </submittedName>
</protein>
<dbReference type="Proteomes" id="UP001211421">
    <property type="component" value="Unassembled WGS sequence"/>
</dbReference>
<evidence type="ECO:0000313" key="2">
    <source>
        <dbReference type="Proteomes" id="UP001211421"/>
    </source>
</evidence>
<dbReference type="PANTHER" id="PTHR11102">
    <property type="entry name" value="SEL-1-LIKE PROTEIN"/>
    <property type="match status" value="1"/>
</dbReference>
<evidence type="ECO:0000313" key="1">
    <source>
        <dbReference type="EMBL" id="MDB8740568.1"/>
    </source>
</evidence>